<dbReference type="Pfam" id="PF01762">
    <property type="entry name" value="Galactosyl_T"/>
    <property type="match status" value="1"/>
</dbReference>
<evidence type="ECO:0000256" key="1">
    <source>
        <dbReference type="ARBA" id="ARBA00004323"/>
    </source>
</evidence>
<evidence type="ECO:0000256" key="3">
    <source>
        <dbReference type="ARBA" id="ARBA00022676"/>
    </source>
</evidence>
<evidence type="ECO:0000256" key="10">
    <source>
        <dbReference type="RuleBase" id="RU363063"/>
    </source>
</evidence>
<dbReference type="GO" id="GO:0016758">
    <property type="term" value="F:hexosyltransferase activity"/>
    <property type="evidence" value="ECO:0007669"/>
    <property type="project" value="InterPro"/>
</dbReference>
<keyword evidence="3 10" id="KW-0328">Glycosyltransferase</keyword>
<dbReference type="PANTHER" id="PTHR11214">
    <property type="entry name" value="BETA-1,3-N-ACETYLGLUCOSAMINYLTRANSFERASE"/>
    <property type="match status" value="1"/>
</dbReference>
<evidence type="ECO:0000256" key="4">
    <source>
        <dbReference type="ARBA" id="ARBA00022679"/>
    </source>
</evidence>
<dbReference type="InterPro" id="IPR002659">
    <property type="entry name" value="Glyco_trans_31"/>
</dbReference>
<dbReference type="AlphaFoldDB" id="A0AAV2I6D3"/>
<gene>
    <name evidence="11" type="ORF">GSLYS_00015865001</name>
</gene>
<dbReference type="Proteomes" id="UP001497497">
    <property type="component" value="Unassembled WGS sequence"/>
</dbReference>
<accession>A0AAV2I6D3</accession>
<keyword evidence="7 10" id="KW-1133">Transmembrane helix</keyword>
<keyword evidence="4" id="KW-0808">Transferase</keyword>
<reference evidence="11 12" key="1">
    <citation type="submission" date="2024-04" db="EMBL/GenBank/DDBJ databases">
        <authorList>
            <consortium name="Genoscope - CEA"/>
            <person name="William W."/>
        </authorList>
    </citation>
    <scope>NUCLEOTIDE SEQUENCE [LARGE SCALE GENOMIC DNA]</scope>
</reference>
<evidence type="ECO:0000256" key="6">
    <source>
        <dbReference type="ARBA" id="ARBA00022968"/>
    </source>
</evidence>
<evidence type="ECO:0000256" key="8">
    <source>
        <dbReference type="ARBA" id="ARBA00023034"/>
    </source>
</evidence>
<comment type="similarity">
    <text evidence="2 10">Belongs to the glycosyltransferase 31 family.</text>
</comment>
<proteinExistence type="inferred from homology"/>
<evidence type="ECO:0000313" key="12">
    <source>
        <dbReference type="Proteomes" id="UP001497497"/>
    </source>
</evidence>
<keyword evidence="9 10" id="KW-0472">Membrane</keyword>
<name>A0AAV2I6D3_LYMST</name>
<dbReference type="GO" id="GO:0006493">
    <property type="term" value="P:protein O-linked glycosylation"/>
    <property type="evidence" value="ECO:0007669"/>
    <property type="project" value="TreeGrafter"/>
</dbReference>
<evidence type="ECO:0000256" key="7">
    <source>
        <dbReference type="ARBA" id="ARBA00022989"/>
    </source>
</evidence>
<dbReference type="GO" id="GO:0000139">
    <property type="term" value="C:Golgi membrane"/>
    <property type="evidence" value="ECO:0007669"/>
    <property type="project" value="UniProtKB-SubCell"/>
</dbReference>
<protein>
    <recommendedName>
        <fullName evidence="10">Hexosyltransferase</fullName>
        <ecNumber evidence="10">2.4.1.-</ecNumber>
    </recommendedName>
</protein>
<dbReference type="Gene3D" id="3.90.550.50">
    <property type="match status" value="1"/>
</dbReference>
<sequence length="388" mass="44508">MAKARGFNTKLTIVIAVIFTMYIVTLVTIPLQETTRSYGRSREQVDVFLAQLGSPVDGGPGGPITTVPPDVVEKLEDMKQELNDSRFTNDSLYPSRKIGRYLMLDPNLCRGVDKLDFIIIVHTAPGHLERRQRIRDSFARESLFAPTFRLRVAFLLGRTLNQTLERMLWLEHMAHNDTVMGSFVDDYHNLSIKGVMGFKWVSEHCANSEFVLKIDDDVMINMYKVLGVVHGQIRGKAKSIFCNLKPKDSTDIFRKGKWKVDAHIFSKRTTFPYDYCSGFMVIMSTDLMAPMSAVSRITPFFWIDDLYLFGMLPRMVGGVTYHSYPMHVNVTLYERVAVNCTKTLGADCPIFASIVGDQSFWSYWEMIKQLYETSNLWRSERKPETLRL</sequence>
<keyword evidence="6 10" id="KW-0735">Signal-anchor</keyword>
<dbReference type="PANTHER" id="PTHR11214:SF364">
    <property type="entry name" value="HEXOSYLTRANSFERASE"/>
    <property type="match status" value="1"/>
</dbReference>
<dbReference type="EMBL" id="CAXITT010000478">
    <property type="protein sequence ID" value="CAL1542271.1"/>
    <property type="molecule type" value="Genomic_DNA"/>
</dbReference>
<keyword evidence="8 10" id="KW-0333">Golgi apparatus</keyword>
<keyword evidence="5 10" id="KW-0812">Transmembrane</keyword>
<comment type="caution">
    <text evidence="11">The sequence shown here is derived from an EMBL/GenBank/DDBJ whole genome shotgun (WGS) entry which is preliminary data.</text>
</comment>
<evidence type="ECO:0000256" key="5">
    <source>
        <dbReference type="ARBA" id="ARBA00022692"/>
    </source>
</evidence>
<keyword evidence="12" id="KW-1185">Reference proteome</keyword>
<evidence type="ECO:0000313" key="11">
    <source>
        <dbReference type="EMBL" id="CAL1542271.1"/>
    </source>
</evidence>
<organism evidence="11 12">
    <name type="scientific">Lymnaea stagnalis</name>
    <name type="common">Great pond snail</name>
    <name type="synonym">Helix stagnalis</name>
    <dbReference type="NCBI Taxonomy" id="6523"/>
    <lineage>
        <taxon>Eukaryota</taxon>
        <taxon>Metazoa</taxon>
        <taxon>Spiralia</taxon>
        <taxon>Lophotrochozoa</taxon>
        <taxon>Mollusca</taxon>
        <taxon>Gastropoda</taxon>
        <taxon>Heterobranchia</taxon>
        <taxon>Euthyneura</taxon>
        <taxon>Panpulmonata</taxon>
        <taxon>Hygrophila</taxon>
        <taxon>Lymnaeoidea</taxon>
        <taxon>Lymnaeidae</taxon>
        <taxon>Lymnaea</taxon>
    </lineage>
</organism>
<evidence type="ECO:0000256" key="9">
    <source>
        <dbReference type="ARBA" id="ARBA00023136"/>
    </source>
</evidence>
<evidence type="ECO:0000256" key="2">
    <source>
        <dbReference type="ARBA" id="ARBA00008661"/>
    </source>
</evidence>
<feature type="transmembrane region" description="Helical" evidence="10">
    <location>
        <begin position="12"/>
        <end position="31"/>
    </location>
</feature>
<comment type="subcellular location">
    <subcellularLocation>
        <location evidence="1 10">Golgi apparatus membrane</location>
        <topology evidence="1 10">Single-pass type II membrane protein</topology>
    </subcellularLocation>
</comment>
<dbReference type="EC" id="2.4.1.-" evidence="10"/>